<comment type="caution">
    <text evidence="1">The sequence shown here is derived from an EMBL/GenBank/DDBJ whole genome shotgun (WGS) entry which is preliminary data.</text>
</comment>
<gene>
    <name evidence="1" type="ORF">HMPREF9444_01117</name>
</gene>
<dbReference type="EMBL" id="AEVO01000052">
    <property type="protein sequence ID" value="EFY07077.1"/>
    <property type="molecule type" value="Genomic_DNA"/>
</dbReference>
<name>E8LK80_SUCHY</name>
<sequence>MNTALRQCRTNVQKQNLEYIFHVPNNIHDLLLKLFSNVIH</sequence>
<reference evidence="1 2" key="1">
    <citation type="submission" date="2011-01" db="EMBL/GenBank/DDBJ databases">
        <authorList>
            <person name="Weinstock G."/>
            <person name="Sodergren E."/>
            <person name="Clifton S."/>
            <person name="Fulton L."/>
            <person name="Fulton B."/>
            <person name="Courtney L."/>
            <person name="Fronick C."/>
            <person name="Harrison M."/>
            <person name="Strong C."/>
            <person name="Farmer C."/>
            <person name="Delahaunty K."/>
            <person name="Markovic C."/>
            <person name="Hall O."/>
            <person name="Minx P."/>
            <person name="Tomlinson C."/>
            <person name="Mitreva M."/>
            <person name="Hou S."/>
            <person name="Chen J."/>
            <person name="Wollam A."/>
            <person name="Pepin K.H."/>
            <person name="Johnson M."/>
            <person name="Bhonagiri V."/>
            <person name="Zhang X."/>
            <person name="Suruliraj S."/>
            <person name="Warren W."/>
            <person name="Chinwalla A."/>
            <person name="Mardis E.R."/>
            <person name="Wilson R.K."/>
        </authorList>
    </citation>
    <scope>NUCLEOTIDE SEQUENCE [LARGE SCALE GENOMIC DNA]</scope>
    <source>
        <strain evidence="2">DSM 22608 / JCM 16073 / KCTC 15190 / YIT 12066</strain>
    </source>
</reference>
<keyword evidence="2" id="KW-1185">Reference proteome</keyword>
<dbReference type="AlphaFoldDB" id="E8LK80"/>
<protein>
    <submittedName>
        <fullName evidence="1">Uncharacterized protein</fullName>
    </submittedName>
</protein>
<evidence type="ECO:0000313" key="1">
    <source>
        <dbReference type="EMBL" id="EFY07077.1"/>
    </source>
</evidence>
<dbReference type="STRING" id="762983.HMPREF9444_01117"/>
<evidence type="ECO:0000313" key="2">
    <source>
        <dbReference type="Proteomes" id="UP000018458"/>
    </source>
</evidence>
<proteinExistence type="predicted"/>
<organism evidence="1 2">
    <name type="scientific">Succinatimonas hippei (strain DSM 22608 / JCM 16073 / KCTC 15190 / YIT 12066)</name>
    <dbReference type="NCBI Taxonomy" id="762983"/>
    <lineage>
        <taxon>Bacteria</taxon>
        <taxon>Pseudomonadati</taxon>
        <taxon>Pseudomonadota</taxon>
        <taxon>Gammaproteobacteria</taxon>
        <taxon>Aeromonadales</taxon>
        <taxon>Succinivibrionaceae</taxon>
        <taxon>Succinatimonas</taxon>
    </lineage>
</organism>
<dbReference type="Proteomes" id="UP000018458">
    <property type="component" value="Unassembled WGS sequence"/>
</dbReference>
<dbReference type="HOGENOM" id="CLU_3297526_0_0_6"/>
<accession>E8LK80</accession>